<protein>
    <submittedName>
        <fullName evidence="1">Uncharacterized protein</fullName>
    </submittedName>
</protein>
<reference evidence="2" key="1">
    <citation type="journal article" date="2023" name="Front. Plant Sci.">
        <title>Chromosomal-level genome assembly of Melastoma candidum provides insights into trichome evolution.</title>
        <authorList>
            <person name="Zhong Y."/>
            <person name="Wu W."/>
            <person name="Sun C."/>
            <person name="Zou P."/>
            <person name="Liu Y."/>
            <person name="Dai S."/>
            <person name="Zhou R."/>
        </authorList>
    </citation>
    <scope>NUCLEOTIDE SEQUENCE [LARGE SCALE GENOMIC DNA]</scope>
</reference>
<sequence length="582" mass="66212">MEICPSWFDGTEMMGQFLRVNPLLMKSWEMCRCASQSGTPQLDVQGEVVFVAFPSGVEVYPRGEVMVTLRDGDERGPFSPLTCHVGVDQAGESHVIKVHGEFLRLFLDRYEQPGFKDKMQELGKAGKPIVLTGHFVGGTTASLTALWLLCQSIASPRQVLCITFGSPLLGNGSLSLAILQESWGGCFCHVVSKFDIITRLFPWVGSVSSPEQLLAQDSQRDLEELFQTLFSHAEGAAAEEGCKHLMSWPFGSYLLCSKMGAICMDNAASVLEMMYLMLRAGSPTDGTQDDLSYEDIASMPYAQMLTIRNSNEDGLSESSYESSVSFALQSIGIITQDMNARACLQTARRMGLAPVLNAADLAVKLGNIHPRMAQIEWYKKRCEEENRTGYFDAFKEGRAMRREHLVDMNLYKLGAFWDKVILMVERNELPQDFSWRLKWKYAPHTYMLLAEPLEIARYYRQGNHLRRGHYIEFGREKRFRVFDKWWQRNTAGDERTQRNHLAGLTQDPVFWARVEEARELLDIARQEENPGRLRQLLEGLCRFEEYAVGMIERKEVSPDVLFPNSSYTKWATGWGELKPRFQ</sequence>
<organism evidence="1 2">
    <name type="scientific">Melastoma candidum</name>
    <dbReference type="NCBI Taxonomy" id="119954"/>
    <lineage>
        <taxon>Eukaryota</taxon>
        <taxon>Viridiplantae</taxon>
        <taxon>Streptophyta</taxon>
        <taxon>Embryophyta</taxon>
        <taxon>Tracheophyta</taxon>
        <taxon>Spermatophyta</taxon>
        <taxon>Magnoliopsida</taxon>
        <taxon>eudicotyledons</taxon>
        <taxon>Gunneridae</taxon>
        <taxon>Pentapetalae</taxon>
        <taxon>rosids</taxon>
        <taxon>malvids</taxon>
        <taxon>Myrtales</taxon>
        <taxon>Melastomataceae</taxon>
        <taxon>Melastomatoideae</taxon>
        <taxon>Melastomateae</taxon>
        <taxon>Melastoma</taxon>
    </lineage>
</organism>
<dbReference type="EMBL" id="CM042884">
    <property type="protein sequence ID" value="KAI4369284.1"/>
    <property type="molecule type" value="Genomic_DNA"/>
</dbReference>
<evidence type="ECO:0000313" key="1">
    <source>
        <dbReference type="EMBL" id="KAI4369284.1"/>
    </source>
</evidence>
<name>A0ACB9QRS6_9MYRT</name>
<accession>A0ACB9QRS6</accession>
<keyword evidence="2" id="KW-1185">Reference proteome</keyword>
<proteinExistence type="predicted"/>
<evidence type="ECO:0000313" key="2">
    <source>
        <dbReference type="Proteomes" id="UP001057402"/>
    </source>
</evidence>
<comment type="caution">
    <text evidence="1">The sequence shown here is derived from an EMBL/GenBank/DDBJ whole genome shotgun (WGS) entry which is preliminary data.</text>
</comment>
<dbReference type="Proteomes" id="UP001057402">
    <property type="component" value="Chromosome 5"/>
</dbReference>
<gene>
    <name evidence="1" type="ORF">MLD38_017743</name>
</gene>